<accession>A0A378K451</accession>
<gene>
    <name evidence="1" type="primary">dcsG</name>
    <name evidence="1" type="ORF">Lmor_0684</name>
    <name evidence="2" type="ORF">NCTC12239_01578</name>
</gene>
<evidence type="ECO:0000313" key="3">
    <source>
        <dbReference type="Proteomes" id="UP000054985"/>
    </source>
</evidence>
<dbReference type="EMBL" id="LNYN01000014">
    <property type="protein sequence ID" value="KTD35237.1"/>
    <property type="molecule type" value="Genomic_DNA"/>
</dbReference>
<keyword evidence="3" id="KW-1185">Reference proteome</keyword>
<dbReference type="STRING" id="39962.Lmor_0684"/>
<dbReference type="Proteomes" id="UP000254040">
    <property type="component" value="Unassembled WGS sequence"/>
</dbReference>
<name>A0A378K451_9GAMM</name>
<dbReference type="OrthoDB" id="3373978at2"/>
<dbReference type="EMBL" id="UGOG01000001">
    <property type="protein sequence ID" value="STX62641.1"/>
    <property type="molecule type" value="Genomic_DNA"/>
</dbReference>
<evidence type="ECO:0000313" key="1">
    <source>
        <dbReference type="EMBL" id="KTD35237.1"/>
    </source>
</evidence>
<keyword evidence="1" id="KW-0436">Ligase</keyword>
<dbReference type="Proteomes" id="UP000054985">
    <property type="component" value="Unassembled WGS sequence"/>
</dbReference>
<reference evidence="2 4" key="2">
    <citation type="submission" date="2018-06" db="EMBL/GenBank/DDBJ databases">
        <authorList>
            <consortium name="Pathogen Informatics"/>
            <person name="Doyle S."/>
        </authorList>
    </citation>
    <scope>NUCLEOTIDE SEQUENCE [LARGE SCALE GENOMIC DNA]</scope>
    <source>
        <strain evidence="2 4">NCTC12239</strain>
    </source>
</reference>
<reference evidence="1 3" key="1">
    <citation type="submission" date="2015-11" db="EMBL/GenBank/DDBJ databases">
        <title>Genomic analysis of 38 Legionella species identifies large and diverse effector repertoires.</title>
        <authorList>
            <person name="Burstein D."/>
            <person name="Amaro F."/>
            <person name="Zusman T."/>
            <person name="Lifshitz Z."/>
            <person name="Cohen O."/>
            <person name="Gilbert J.A."/>
            <person name="Pupko T."/>
            <person name="Shuman H.A."/>
            <person name="Segal G."/>
        </authorList>
    </citation>
    <scope>NUCLEOTIDE SEQUENCE [LARGE SCALE GENOMIC DNA]</scope>
    <source>
        <strain evidence="1 3">ATCC 43877</strain>
    </source>
</reference>
<dbReference type="InterPro" id="IPR053191">
    <property type="entry name" value="DcsG_Biosynth_Enzyme"/>
</dbReference>
<organism evidence="2 4">
    <name type="scientific">Legionella moravica</name>
    <dbReference type="NCBI Taxonomy" id="39962"/>
    <lineage>
        <taxon>Bacteria</taxon>
        <taxon>Pseudomonadati</taxon>
        <taxon>Pseudomonadota</taxon>
        <taxon>Gammaproteobacteria</taxon>
        <taxon>Legionellales</taxon>
        <taxon>Legionellaceae</taxon>
        <taxon>Legionella</taxon>
    </lineage>
</organism>
<protein>
    <submittedName>
        <fullName evidence="1">Cycloserine biosynthesis protein DcsG</fullName>
        <ecNumber evidence="1">6.3.3.5</ecNumber>
    </submittedName>
</protein>
<evidence type="ECO:0000313" key="4">
    <source>
        <dbReference type="Proteomes" id="UP000254040"/>
    </source>
</evidence>
<evidence type="ECO:0000313" key="2">
    <source>
        <dbReference type="EMBL" id="STX62641.1"/>
    </source>
</evidence>
<dbReference type="SUPFAM" id="SSF56059">
    <property type="entry name" value="Glutathione synthetase ATP-binding domain-like"/>
    <property type="match status" value="1"/>
</dbReference>
<dbReference type="GO" id="GO:0016874">
    <property type="term" value="F:ligase activity"/>
    <property type="evidence" value="ECO:0007669"/>
    <property type="project" value="UniProtKB-KW"/>
</dbReference>
<dbReference type="EC" id="6.3.3.5" evidence="1"/>
<proteinExistence type="predicted"/>
<dbReference type="PANTHER" id="PTHR39217:SF1">
    <property type="entry name" value="GLUTATHIONE SYNTHETASE"/>
    <property type="match status" value="1"/>
</dbReference>
<sequence>MTASTYDIVLLTQRDYVNPIEITPYIDHVLTEDRLLTEALEQRGLRVTRTFWDNSDFDWNSTQFALFRATWDYFHRFAEFHQWLNRMSRKVQLINPYSVIRWNMDKHYLGILHNRGINIPPTLFLKQGNNTSLNHLLMQTGWTKAILKPAIAGAARHTYLFDASNVNEHELIFQQLIAKEALLLQEFQSQIVTRGEVSFMVFGGKYSHSVLKQVKEGDFRVQDDFGGTVHSYTASVEEINFVERVIAQCDELPVYARADVMWDNNNELCLSELEMIEPELWFRRDPESSALMADAVCHYMRHSIADRGEKNKVTSSLVY</sequence>
<dbReference type="AlphaFoldDB" id="A0A378K451"/>
<dbReference type="RefSeq" id="WP_051190579.1">
    <property type="nucleotide sequence ID" value="NZ_CAAAJG010000021.1"/>
</dbReference>
<dbReference type="PANTHER" id="PTHR39217">
    <property type="match status" value="1"/>
</dbReference>